<feature type="region of interest" description="Disordered" evidence="2">
    <location>
        <begin position="47"/>
        <end position="103"/>
    </location>
</feature>
<dbReference type="AlphaFoldDB" id="A0A7S3W4I6"/>
<feature type="repeat" description="ANK" evidence="1">
    <location>
        <begin position="20"/>
        <end position="52"/>
    </location>
</feature>
<dbReference type="PROSITE" id="PS50088">
    <property type="entry name" value="ANK_REPEAT"/>
    <property type="match status" value="1"/>
</dbReference>
<protein>
    <recommendedName>
        <fullName evidence="4">Ankyrin repeat domain-containing protein</fullName>
    </recommendedName>
</protein>
<accession>A0A7S3W4I6</accession>
<organism evidence="3">
    <name type="scientific">Emiliania huxleyi</name>
    <name type="common">Coccolithophore</name>
    <name type="synonym">Pontosphaera huxleyi</name>
    <dbReference type="NCBI Taxonomy" id="2903"/>
    <lineage>
        <taxon>Eukaryota</taxon>
        <taxon>Haptista</taxon>
        <taxon>Haptophyta</taxon>
        <taxon>Prymnesiophyceae</taxon>
        <taxon>Isochrysidales</taxon>
        <taxon>Noelaerhabdaceae</taxon>
        <taxon>Emiliania</taxon>
    </lineage>
</organism>
<proteinExistence type="predicted"/>
<dbReference type="PROSITE" id="PS50297">
    <property type="entry name" value="ANK_REP_REGION"/>
    <property type="match status" value="1"/>
</dbReference>
<evidence type="ECO:0000256" key="1">
    <source>
        <dbReference type="PROSITE-ProRule" id="PRU00023"/>
    </source>
</evidence>
<reference evidence="3" key="1">
    <citation type="submission" date="2021-01" db="EMBL/GenBank/DDBJ databases">
        <authorList>
            <person name="Corre E."/>
            <person name="Pelletier E."/>
            <person name="Niang G."/>
            <person name="Scheremetjew M."/>
            <person name="Finn R."/>
            <person name="Kale V."/>
            <person name="Holt S."/>
            <person name="Cochrane G."/>
            <person name="Meng A."/>
            <person name="Brown T."/>
            <person name="Cohen L."/>
        </authorList>
    </citation>
    <scope>NUCLEOTIDE SEQUENCE</scope>
    <source>
        <strain evidence="3">379</strain>
    </source>
</reference>
<evidence type="ECO:0000256" key="2">
    <source>
        <dbReference type="SAM" id="MobiDB-lite"/>
    </source>
</evidence>
<evidence type="ECO:0000313" key="3">
    <source>
        <dbReference type="EMBL" id="CAE0536124.1"/>
    </source>
</evidence>
<keyword evidence="1" id="KW-0040">ANK repeat</keyword>
<evidence type="ECO:0008006" key="4">
    <source>
        <dbReference type="Google" id="ProtNLM"/>
    </source>
</evidence>
<dbReference type="InterPro" id="IPR036770">
    <property type="entry name" value="Ankyrin_rpt-contain_sf"/>
</dbReference>
<dbReference type="EMBL" id="HBIR01012054">
    <property type="protein sequence ID" value="CAE0536124.1"/>
    <property type="molecule type" value="Transcribed_RNA"/>
</dbReference>
<gene>
    <name evidence="3" type="ORF">EHUX00137_LOCUS8776</name>
</gene>
<dbReference type="SUPFAM" id="SSF48403">
    <property type="entry name" value="Ankyrin repeat"/>
    <property type="match status" value="1"/>
</dbReference>
<feature type="compositionally biased region" description="Low complexity" evidence="2">
    <location>
        <begin position="73"/>
        <end position="92"/>
    </location>
</feature>
<dbReference type="InterPro" id="IPR002110">
    <property type="entry name" value="Ankyrin_rpt"/>
</dbReference>
<dbReference type="Gene3D" id="1.25.40.20">
    <property type="entry name" value="Ankyrin repeat-containing domain"/>
    <property type="match status" value="1"/>
</dbReference>
<name>A0A7S3W4I6_EMIHU</name>
<sequence length="103" mass="10886">MRALELMLLNTIGVDPEDGVGKTPLRVAVDRNRAEAVSALLTRGANISHADVSGMTPMGSRLGAPPPPEGHPSALTRLSRALQARRSSTATRSWRRPCSSTSA</sequence>